<dbReference type="InterPro" id="IPR023996">
    <property type="entry name" value="TonB-dep_OMP_SusC/RagA"/>
</dbReference>
<keyword evidence="2 10" id="KW-0813">Transport</keyword>
<evidence type="ECO:0000256" key="6">
    <source>
        <dbReference type="ARBA" id="ARBA00023004"/>
    </source>
</evidence>
<keyword evidence="4" id="KW-0406">Ion transport</keyword>
<dbReference type="NCBIfam" id="TIGR04056">
    <property type="entry name" value="OMP_RagA_SusC"/>
    <property type="match status" value="1"/>
</dbReference>
<dbReference type="Gene3D" id="2.60.40.1120">
    <property type="entry name" value="Carboxypeptidase-like, regulatory domain"/>
    <property type="match status" value="1"/>
</dbReference>
<dbReference type="InterPro" id="IPR039426">
    <property type="entry name" value="TonB-dep_rcpt-like"/>
</dbReference>
<sequence>MKLCLFLLLITIYSVSAESVAQNVRLSMEKKSESLVKVLNELGEKSGYEFFYNDDEVTGVNVSVSVKNATLAEILERVLRGTSLVYHIVDNVIVISPKTEGQRPVVWKITGTVKDESGIPLPGVTVALKGTTIGTATDAGGKFKFEFSKRDSVVLVFSFVGMKTQEREIKSVETKDLIIVMKPDVDELEEVIITGFGTKSKNSYTGAATTVKREQLLSVGTKNLLQSLAAFVPGMQIVTNNEMGSDPNTRPEILIRGRSSFEGSSNVPTFIVDGAEVDLDYVFDMDINDVENVTVLKDASASALYGAKAAKGVIVITTKPLKAGKMRVSYSGTFRVSMPDLSDYDLLNAAEKLEYEKRAKLYMGTSRNQYELDELYNEKFLRVREGVNTDWISKPLRNSVSHNHSINAAGGDDYIRYSLTARYGTEQGVMKESNRDRYSLGFKLSYNKQDKVFVSNTTTITSVNNEESPYGTFGEYVKLNPYDPVYLADGSLNRTLSYNTPNPLYEASLGSYNKGEQFYLNTILDLKVEVLPDFRVEGSFSLNKAKNDTEIFRSPESNDFRGKSASESGKISISNTKSMDYQGRLMLSYNRMFGVGTLLSVIGGGTIQSTESNSNSYVGVGIFSDKLAHPAFSTKYPEGEKPGGSQNISRTMGAFMNANIIYDDRYFLDASIRYEGDSKFGEDQRYAPFWSVGAGWNIHKEKFMHSSSTDRLKLRASVGYTGNASFAPYQAMTTYQYRGELDYGKGIGAVPMAIGNPELKWERALNYNVGIDVVFFRNRLDMTVDYYNKITDNLLLDVTKAPSIGMPTAKENMGKLANSGIELQARVVAVTNKEWNWSLSVTMQHNKNKIKKISNSLKILNDSLNTQASRMPPPIYEEGHSISAVKAVKSGGIDPATGREIFIDKDGNPTFEYNYWDKRVYGDSDPDLSGVFASYLTYKGFSLNMMFDYSLGATIYNQTLVTRVEGADPQCNADKRVFYSRWSQVGDHTKYKDIADKSIPDVTSRFIRDEYFLNMKSLSLSYDFMPDLCRKLYLNRLRVEFLMNDIFRVSTIKQERGLDYPFARSFEFSISAAF</sequence>
<keyword evidence="7 11" id="KW-0798">TonB box</keyword>
<evidence type="ECO:0000256" key="3">
    <source>
        <dbReference type="ARBA" id="ARBA00022452"/>
    </source>
</evidence>
<dbReference type="InterPro" id="IPR008969">
    <property type="entry name" value="CarboxyPept-like_regulatory"/>
</dbReference>
<protein>
    <submittedName>
        <fullName evidence="15">SusC/RagA family TonB-linked outer membrane protein</fullName>
    </submittedName>
    <submittedName>
        <fullName evidence="14">TonB-linked SusC/RagA family outer membrane protein</fullName>
    </submittedName>
</protein>
<dbReference type="Gene3D" id="2.170.130.10">
    <property type="entry name" value="TonB-dependent receptor, plug domain"/>
    <property type="match status" value="1"/>
</dbReference>
<keyword evidence="5 10" id="KW-0812">Transmembrane</keyword>
<dbReference type="InterPro" id="IPR012910">
    <property type="entry name" value="Plug_dom"/>
</dbReference>
<evidence type="ECO:0000256" key="11">
    <source>
        <dbReference type="RuleBase" id="RU003357"/>
    </source>
</evidence>
<keyword evidence="4" id="KW-0410">Iron transport</keyword>
<dbReference type="InterPro" id="IPR023997">
    <property type="entry name" value="TonB-dep_OMP_SusC/RagA_CS"/>
</dbReference>
<organism evidence="14 16">
    <name type="scientific">Butyricimonas paravirosa</name>
    <dbReference type="NCBI Taxonomy" id="1472417"/>
    <lineage>
        <taxon>Bacteria</taxon>
        <taxon>Pseudomonadati</taxon>
        <taxon>Bacteroidota</taxon>
        <taxon>Bacteroidia</taxon>
        <taxon>Bacteroidales</taxon>
        <taxon>Odoribacteraceae</taxon>
        <taxon>Butyricimonas</taxon>
    </lineage>
</organism>
<reference evidence="15 17" key="1">
    <citation type="submission" date="2019-09" db="EMBL/GenBank/DDBJ databases">
        <title>Butyricimonas paravirosa DSM 105722 (=214-4 = JCM 18677 = CCUG 65563).</title>
        <authorList>
            <person name="Le Roy T."/>
            <person name="Cani P.D."/>
        </authorList>
    </citation>
    <scope>NUCLEOTIDE SEQUENCE [LARGE SCALE GENOMIC DNA]</scope>
    <source>
        <strain evidence="15 17">DSM 105722</strain>
    </source>
</reference>
<dbReference type="InterPro" id="IPR036942">
    <property type="entry name" value="Beta-barrel_TonB_sf"/>
</dbReference>
<dbReference type="PROSITE" id="PS52016">
    <property type="entry name" value="TONB_DEPENDENT_REC_3"/>
    <property type="match status" value="1"/>
</dbReference>
<evidence type="ECO:0000256" key="4">
    <source>
        <dbReference type="ARBA" id="ARBA00022496"/>
    </source>
</evidence>
<dbReference type="Proteomes" id="UP000576368">
    <property type="component" value="Unassembled WGS sequence"/>
</dbReference>
<gene>
    <name evidence="15" type="ORF">F1644_17580</name>
    <name evidence="14" type="ORF">GGR15_000545</name>
</gene>
<dbReference type="InterPro" id="IPR037066">
    <property type="entry name" value="Plug_dom_sf"/>
</dbReference>
<dbReference type="EMBL" id="JAATLI010000002">
    <property type="protein sequence ID" value="NJC16940.1"/>
    <property type="molecule type" value="Genomic_DNA"/>
</dbReference>
<dbReference type="Gene3D" id="2.40.170.20">
    <property type="entry name" value="TonB-dependent receptor, beta-barrel domain"/>
    <property type="match status" value="1"/>
</dbReference>
<comment type="subcellular location">
    <subcellularLocation>
        <location evidence="1 10">Cell outer membrane</location>
        <topology evidence="1 10">Multi-pass membrane protein</topology>
    </subcellularLocation>
</comment>
<evidence type="ECO:0000256" key="7">
    <source>
        <dbReference type="ARBA" id="ARBA00023077"/>
    </source>
</evidence>
<evidence type="ECO:0000256" key="8">
    <source>
        <dbReference type="ARBA" id="ARBA00023136"/>
    </source>
</evidence>
<evidence type="ECO:0000256" key="2">
    <source>
        <dbReference type="ARBA" id="ARBA00022448"/>
    </source>
</evidence>
<keyword evidence="9 10" id="KW-0998">Cell outer membrane</keyword>
<evidence type="ECO:0000256" key="5">
    <source>
        <dbReference type="ARBA" id="ARBA00022692"/>
    </source>
</evidence>
<evidence type="ECO:0000256" key="1">
    <source>
        <dbReference type="ARBA" id="ARBA00004571"/>
    </source>
</evidence>
<dbReference type="NCBIfam" id="TIGR04057">
    <property type="entry name" value="SusC_RagA_signa"/>
    <property type="match status" value="1"/>
</dbReference>
<feature type="chain" id="PRO_5031485569" evidence="12">
    <location>
        <begin position="18"/>
        <end position="1074"/>
    </location>
</feature>
<name>A0A7X5Y9B5_9BACT</name>
<keyword evidence="12" id="KW-0732">Signal</keyword>
<dbReference type="Pfam" id="PF00593">
    <property type="entry name" value="TonB_dep_Rec_b-barrel"/>
    <property type="match status" value="1"/>
</dbReference>
<evidence type="ECO:0000259" key="13">
    <source>
        <dbReference type="SMART" id="SM00965"/>
    </source>
</evidence>
<evidence type="ECO:0000256" key="12">
    <source>
        <dbReference type="SAM" id="SignalP"/>
    </source>
</evidence>
<dbReference type="SMART" id="SM00965">
    <property type="entry name" value="STN"/>
    <property type="match status" value="1"/>
</dbReference>
<dbReference type="GeneID" id="86893145"/>
<evidence type="ECO:0000256" key="9">
    <source>
        <dbReference type="ARBA" id="ARBA00023237"/>
    </source>
</evidence>
<dbReference type="InterPro" id="IPR011662">
    <property type="entry name" value="Secretin/TonB_short_N"/>
</dbReference>
<dbReference type="GO" id="GO:0009279">
    <property type="term" value="C:cell outer membrane"/>
    <property type="evidence" value="ECO:0007669"/>
    <property type="project" value="UniProtKB-SubCell"/>
</dbReference>
<comment type="similarity">
    <text evidence="10 11">Belongs to the TonB-dependent receptor family.</text>
</comment>
<evidence type="ECO:0000313" key="16">
    <source>
        <dbReference type="Proteomes" id="UP000576368"/>
    </source>
</evidence>
<dbReference type="Pfam" id="PF07660">
    <property type="entry name" value="STN"/>
    <property type="match status" value="1"/>
</dbReference>
<dbReference type="Pfam" id="PF13715">
    <property type="entry name" value="CarbopepD_reg_2"/>
    <property type="match status" value="1"/>
</dbReference>
<evidence type="ECO:0000313" key="15">
    <source>
        <dbReference type="EMBL" id="WOF13964.1"/>
    </source>
</evidence>
<dbReference type="Gene3D" id="3.55.50.30">
    <property type="match status" value="1"/>
</dbReference>
<dbReference type="RefSeq" id="WP_118304416.1">
    <property type="nucleotide sequence ID" value="NZ_BMPA01000002.1"/>
</dbReference>
<evidence type="ECO:0000256" key="10">
    <source>
        <dbReference type="PROSITE-ProRule" id="PRU01360"/>
    </source>
</evidence>
<dbReference type="SUPFAM" id="SSF56935">
    <property type="entry name" value="Porins"/>
    <property type="match status" value="1"/>
</dbReference>
<dbReference type="SUPFAM" id="SSF49464">
    <property type="entry name" value="Carboxypeptidase regulatory domain-like"/>
    <property type="match status" value="1"/>
</dbReference>
<evidence type="ECO:0000313" key="14">
    <source>
        <dbReference type="EMBL" id="NJC16940.1"/>
    </source>
</evidence>
<dbReference type="AlphaFoldDB" id="A0A7X5Y9B5"/>
<keyword evidence="17" id="KW-1185">Reference proteome</keyword>
<accession>A0A7X5Y9B5</accession>
<dbReference type="Pfam" id="PF07715">
    <property type="entry name" value="Plug"/>
    <property type="match status" value="1"/>
</dbReference>
<feature type="signal peptide" evidence="12">
    <location>
        <begin position="1"/>
        <end position="17"/>
    </location>
</feature>
<dbReference type="InterPro" id="IPR000531">
    <property type="entry name" value="Beta-barrel_TonB"/>
</dbReference>
<reference evidence="14 16" key="2">
    <citation type="submission" date="2020-03" db="EMBL/GenBank/DDBJ databases">
        <title>Genomic Encyclopedia of Type Strains, Phase IV (KMG-IV): sequencing the most valuable type-strain genomes for metagenomic binning, comparative biology and taxonomic classification.</title>
        <authorList>
            <person name="Goeker M."/>
        </authorList>
    </citation>
    <scope>NUCLEOTIDE SEQUENCE [LARGE SCALE GENOMIC DNA]</scope>
    <source>
        <strain evidence="14 16">DSM 105722</strain>
    </source>
</reference>
<dbReference type="EMBL" id="CP043839">
    <property type="protein sequence ID" value="WOF13964.1"/>
    <property type="molecule type" value="Genomic_DNA"/>
</dbReference>
<keyword evidence="6" id="KW-0408">Iron</keyword>
<evidence type="ECO:0000313" key="17">
    <source>
        <dbReference type="Proteomes" id="UP001302374"/>
    </source>
</evidence>
<proteinExistence type="inferred from homology"/>
<keyword evidence="3 10" id="KW-1134">Transmembrane beta strand</keyword>
<dbReference type="Proteomes" id="UP001302374">
    <property type="component" value="Chromosome"/>
</dbReference>
<dbReference type="GO" id="GO:0006826">
    <property type="term" value="P:iron ion transport"/>
    <property type="evidence" value="ECO:0007669"/>
    <property type="project" value="UniProtKB-KW"/>
</dbReference>
<feature type="domain" description="Secretin/TonB short N-terminal" evidence="13">
    <location>
        <begin position="48"/>
        <end position="98"/>
    </location>
</feature>
<keyword evidence="8 10" id="KW-0472">Membrane</keyword>